<dbReference type="PANTHER" id="PTHR43649">
    <property type="entry name" value="ARABINOSE-BINDING PROTEIN-RELATED"/>
    <property type="match status" value="1"/>
</dbReference>
<sequence>MKISCKALLAVVLVLLVFSVAWAAEKTWQSQEGEFKGKTITVLITDPHTAVVEAWKPEWEALTGAKVEIIVVPYASLFDKMMTDFITGTGAYDLICWPSTWAGDVMGGGWVIPLDDYMKEYGYPGWDDVMPAIKVVVSWANKVYAFPYDGDCHMFYYRKDALENPDYQAQFEEKYGYRYNVPPKTWEEVMDIAEFFNGWDWDNDGETEYGFAFIAKRKTQAMWSYLDFVMQYAAQPGVAPFFDPDTMDPLVANPGWIEAMKMIQKATQFAPPGLLSYGYSELRQAFVSGNSAMAIDWGDIGIMEQSPEEYGSKVKGLLGYGPLPGAKKTYDFKEGKWVEGYNQVNFLNFGGWVFSISKYSKNPLAAYKFATYFTAPERSILDVCGIHGYTGANPWRLSHFEDLDKWVEGGWSKESAEKYLNTIRTILSDPKAVTDLRIPGAAEYYDYLDLHLAEVLSGQTEAEAACKAIYEDWVKITENYGKEAQRKLYRESLGLD</sequence>
<dbReference type="InterPro" id="IPR006059">
    <property type="entry name" value="SBP"/>
</dbReference>
<evidence type="ECO:0000256" key="2">
    <source>
        <dbReference type="ARBA" id="ARBA00008520"/>
    </source>
</evidence>
<evidence type="ECO:0000256" key="4">
    <source>
        <dbReference type="ARBA" id="ARBA00022729"/>
    </source>
</evidence>
<dbReference type="RefSeq" id="WP_369019307.1">
    <property type="nucleotide sequence ID" value="NZ_CP121689.1"/>
</dbReference>
<gene>
    <name evidence="6" type="ORF">QBE54_05350</name>
</gene>
<evidence type="ECO:0000256" key="1">
    <source>
        <dbReference type="ARBA" id="ARBA00004418"/>
    </source>
</evidence>
<comment type="similarity">
    <text evidence="2">Belongs to the bacterial solute-binding protein 1 family.</text>
</comment>
<feature type="signal peptide" evidence="5">
    <location>
        <begin position="1"/>
        <end position="23"/>
    </location>
</feature>
<dbReference type="SUPFAM" id="SSF53850">
    <property type="entry name" value="Periplasmic binding protein-like II"/>
    <property type="match status" value="1"/>
</dbReference>
<comment type="subcellular location">
    <subcellularLocation>
        <location evidence="1">Periplasm</location>
    </subcellularLocation>
</comment>
<protein>
    <submittedName>
        <fullName evidence="6">Extracellular solute-binding protein</fullName>
    </submittedName>
</protein>
<evidence type="ECO:0000313" key="7">
    <source>
        <dbReference type="Proteomes" id="UP001461341"/>
    </source>
</evidence>
<feature type="chain" id="PRO_5047236246" evidence="5">
    <location>
        <begin position="24"/>
        <end position="496"/>
    </location>
</feature>
<dbReference type="Gene3D" id="3.40.190.10">
    <property type="entry name" value="Periplasmic binding protein-like II"/>
    <property type="match status" value="2"/>
</dbReference>
<dbReference type="EMBL" id="CP121689">
    <property type="protein sequence ID" value="WZL77141.1"/>
    <property type="molecule type" value="Genomic_DNA"/>
</dbReference>
<name>A0ABZ2YFV5_9BACT</name>
<keyword evidence="4 5" id="KW-0732">Signal</keyword>
<proteinExistence type="inferred from homology"/>
<dbReference type="Proteomes" id="UP001461341">
    <property type="component" value="Chromosome"/>
</dbReference>
<dbReference type="InterPro" id="IPR050490">
    <property type="entry name" value="Bact_solute-bd_prot1"/>
</dbReference>
<dbReference type="PANTHER" id="PTHR43649:SF34">
    <property type="entry name" value="ABC TRANSPORTER PERIPLASMIC-BINDING PROTEIN YCJN-RELATED"/>
    <property type="match status" value="1"/>
</dbReference>
<accession>A0ABZ2YFV5</accession>
<evidence type="ECO:0000256" key="3">
    <source>
        <dbReference type="ARBA" id="ARBA00022448"/>
    </source>
</evidence>
<reference evidence="6 7" key="1">
    <citation type="submission" date="2023-03" db="EMBL/GenBank/DDBJ databases">
        <title>Novel Species.</title>
        <authorList>
            <person name="Ma S."/>
        </authorList>
    </citation>
    <scope>NUCLEOTIDE SEQUENCE [LARGE SCALE GENOMIC DNA]</scope>
    <source>
        <strain evidence="6 7">B11</strain>
    </source>
</reference>
<evidence type="ECO:0000256" key="5">
    <source>
        <dbReference type="SAM" id="SignalP"/>
    </source>
</evidence>
<evidence type="ECO:0000313" key="6">
    <source>
        <dbReference type="EMBL" id="WZL77141.1"/>
    </source>
</evidence>
<keyword evidence="7" id="KW-1185">Reference proteome</keyword>
<organism evidence="6 7">
    <name type="scientific">Thermatribacter velox</name>
    <dbReference type="NCBI Taxonomy" id="3039681"/>
    <lineage>
        <taxon>Bacteria</taxon>
        <taxon>Pseudomonadati</taxon>
        <taxon>Atribacterota</taxon>
        <taxon>Atribacteria</taxon>
        <taxon>Atribacterales</taxon>
        <taxon>Thermatribacteraceae</taxon>
        <taxon>Thermatribacter</taxon>
    </lineage>
</organism>
<dbReference type="Pfam" id="PF01547">
    <property type="entry name" value="SBP_bac_1"/>
    <property type="match status" value="1"/>
</dbReference>
<keyword evidence="3" id="KW-0813">Transport</keyword>